<name>A0A5C8ZD07_9ACTN</name>
<keyword evidence="4" id="KW-1185">Reference proteome</keyword>
<dbReference type="InterPro" id="IPR011009">
    <property type="entry name" value="Kinase-like_dom_sf"/>
</dbReference>
<comment type="caution">
    <text evidence="3">The sequence shown here is derived from an EMBL/GenBank/DDBJ whole genome shotgun (WGS) entry which is preliminary data.</text>
</comment>
<sequence>MADSTTPLPSRGEEPAPVGAGPSSAVRTAGRARTVAGSVGVLLDGRYRLLQRRTKDGAWATWDGEDDQLLRPVVVTVVSGPTAAEAVDAARRSATLEDERLPHLLDVGLERAVDGTALGWVVTERSPGRTLAELLRESPLPAARARALVGEAAAVLARASRSGLHHRRLEPGAVALTADGAVSVLGLEVASAAAGLPPRSPAEADRDDAEGLVRVLYAALTGLWPAGRCGALGAAPTGRGGSPVTPGELTSGVPHDLDALCAAVLGPYREGPTSPADVAAALAPWGSATGPVTRTALGLPATPGLAGAWSAQAAPAGPDAQDAEQSTDEATVEATSGTAPPAGATSGAAGAWASAPTRARLGGGPGLHFAGAGEDEPVVHTTRAERRAAQRRAEREAERAAHGEDAFDALLGPVTGPRRQVPPALERAAAAAPATATAPLDDDERRGAPTAQPRPTQHLQPQVRPAAPAPQRPAPAAPVATTPVAPARPARHDAPGVTSRATAAFSDTDSTDWVSAGWGHAPAGAEAVAAPRHAPTSEERRRRGPLLAVLVVLVLALLAAVVVLGLRGSQIAGALGITPSDTTAPGASASAPADPTAQGGGSSAPGAPEVVEGAGEITSALAQDPFGDSSENDAAASRAVDGDPATQWRSSTYSNAALGNLKRGVGLGLVLGDGTTPSTVTSLQLRTEGTGGRLEVRSSPDGGYEGSTVVATTAAGTGGATVEIPLDQPTTATHLLLWFTELPQTSSGYAATVDEVSAR</sequence>
<feature type="compositionally biased region" description="Polar residues" evidence="1">
    <location>
        <begin position="499"/>
        <end position="508"/>
    </location>
</feature>
<feature type="compositionally biased region" description="Low complexity" evidence="1">
    <location>
        <begin position="428"/>
        <end position="439"/>
    </location>
</feature>
<feature type="region of interest" description="Disordered" evidence="1">
    <location>
        <begin position="622"/>
        <end position="646"/>
    </location>
</feature>
<dbReference type="Gene3D" id="2.60.120.260">
    <property type="entry name" value="Galactose-binding domain-like"/>
    <property type="match status" value="1"/>
</dbReference>
<keyword evidence="2" id="KW-0812">Transmembrane</keyword>
<feature type="compositionally biased region" description="Basic and acidic residues" evidence="1">
    <location>
        <begin position="382"/>
        <end position="405"/>
    </location>
</feature>
<feature type="transmembrane region" description="Helical" evidence="2">
    <location>
        <begin position="546"/>
        <end position="566"/>
    </location>
</feature>
<dbReference type="Gene3D" id="1.10.510.10">
    <property type="entry name" value="Transferase(Phosphotransferase) domain 1"/>
    <property type="match status" value="1"/>
</dbReference>
<evidence type="ECO:0008006" key="5">
    <source>
        <dbReference type="Google" id="ProtNLM"/>
    </source>
</evidence>
<protein>
    <recommendedName>
        <fullName evidence="5">Protein kinase domain-containing protein</fullName>
    </recommendedName>
</protein>
<reference evidence="3 4" key="1">
    <citation type="submission" date="2019-07" db="EMBL/GenBank/DDBJ databases">
        <title>Quadrisphaera sp. strain DD2A genome sequencing and assembly.</title>
        <authorList>
            <person name="Kim I."/>
        </authorList>
    </citation>
    <scope>NUCLEOTIDE SEQUENCE [LARGE SCALE GENOMIC DNA]</scope>
    <source>
        <strain evidence="3 4">DD2A</strain>
    </source>
</reference>
<dbReference type="Proteomes" id="UP000321234">
    <property type="component" value="Unassembled WGS sequence"/>
</dbReference>
<keyword evidence="2" id="KW-0472">Membrane</keyword>
<keyword evidence="2" id="KW-1133">Transmembrane helix</keyword>
<dbReference type="EMBL" id="VKAC01000006">
    <property type="protein sequence ID" value="TXR55975.1"/>
    <property type="molecule type" value="Genomic_DNA"/>
</dbReference>
<evidence type="ECO:0000313" key="3">
    <source>
        <dbReference type="EMBL" id="TXR55975.1"/>
    </source>
</evidence>
<feature type="compositionally biased region" description="Low complexity" evidence="1">
    <location>
        <begin position="477"/>
        <end position="488"/>
    </location>
</feature>
<feature type="region of interest" description="Disordered" evidence="1">
    <location>
        <begin position="582"/>
        <end position="610"/>
    </location>
</feature>
<evidence type="ECO:0000313" key="4">
    <source>
        <dbReference type="Proteomes" id="UP000321234"/>
    </source>
</evidence>
<dbReference type="SUPFAM" id="SSF56112">
    <property type="entry name" value="Protein kinase-like (PK-like)"/>
    <property type="match status" value="1"/>
</dbReference>
<feature type="compositionally biased region" description="Low complexity" evidence="1">
    <location>
        <begin position="334"/>
        <end position="357"/>
    </location>
</feature>
<feature type="compositionally biased region" description="Pro residues" evidence="1">
    <location>
        <begin position="467"/>
        <end position="476"/>
    </location>
</feature>
<feature type="compositionally biased region" description="Acidic residues" evidence="1">
    <location>
        <begin position="321"/>
        <end position="331"/>
    </location>
</feature>
<accession>A0A5C8ZD07</accession>
<dbReference type="RefSeq" id="WP_147926409.1">
    <property type="nucleotide sequence ID" value="NZ_VKAC01000006.1"/>
</dbReference>
<proteinExistence type="predicted"/>
<feature type="compositionally biased region" description="Low complexity" evidence="1">
    <location>
        <begin position="309"/>
        <end position="320"/>
    </location>
</feature>
<feature type="region of interest" description="Disordered" evidence="1">
    <location>
        <begin position="309"/>
        <end position="508"/>
    </location>
</feature>
<dbReference type="OrthoDB" id="9786339at2"/>
<feature type="region of interest" description="Disordered" evidence="1">
    <location>
        <begin position="1"/>
        <end position="31"/>
    </location>
</feature>
<evidence type="ECO:0000256" key="1">
    <source>
        <dbReference type="SAM" id="MobiDB-lite"/>
    </source>
</evidence>
<gene>
    <name evidence="3" type="ORF">FMM08_10945</name>
</gene>
<organism evidence="3 4">
    <name type="scientific">Quadrisphaera setariae</name>
    <dbReference type="NCBI Taxonomy" id="2593304"/>
    <lineage>
        <taxon>Bacteria</taxon>
        <taxon>Bacillati</taxon>
        <taxon>Actinomycetota</taxon>
        <taxon>Actinomycetes</taxon>
        <taxon>Kineosporiales</taxon>
        <taxon>Kineosporiaceae</taxon>
        <taxon>Quadrisphaera</taxon>
    </lineage>
</organism>
<dbReference type="AlphaFoldDB" id="A0A5C8ZD07"/>
<feature type="compositionally biased region" description="Low complexity" evidence="1">
    <location>
        <begin position="582"/>
        <end position="597"/>
    </location>
</feature>
<evidence type="ECO:0000256" key="2">
    <source>
        <dbReference type="SAM" id="Phobius"/>
    </source>
</evidence>